<reference evidence="1" key="1">
    <citation type="journal article" date="2020" name="mSystems">
        <title>Genome- and Community-Level Interaction Insights into Carbon Utilization and Element Cycling Functions of Hydrothermarchaeota in Hydrothermal Sediment.</title>
        <authorList>
            <person name="Zhou Z."/>
            <person name="Liu Y."/>
            <person name="Xu W."/>
            <person name="Pan J."/>
            <person name="Luo Z.H."/>
            <person name="Li M."/>
        </authorList>
    </citation>
    <scope>NUCLEOTIDE SEQUENCE [LARGE SCALE GENOMIC DNA]</scope>
    <source>
        <strain evidence="1">SpSt-110</strain>
    </source>
</reference>
<dbReference type="EMBL" id="DRYK01000066">
    <property type="protein sequence ID" value="HHP68182.1"/>
    <property type="molecule type" value="Genomic_DNA"/>
</dbReference>
<dbReference type="InterPro" id="IPR023214">
    <property type="entry name" value="HAD_sf"/>
</dbReference>
<keyword evidence="1" id="KW-0378">Hydrolase</keyword>
<dbReference type="GO" id="GO:0008967">
    <property type="term" value="F:phosphoglycolate phosphatase activity"/>
    <property type="evidence" value="ECO:0007669"/>
    <property type="project" value="TreeGrafter"/>
</dbReference>
<name>A0A7J3XZR2_9CREN</name>
<dbReference type="Pfam" id="PF13419">
    <property type="entry name" value="HAD_2"/>
    <property type="match status" value="1"/>
</dbReference>
<dbReference type="GO" id="GO:0006281">
    <property type="term" value="P:DNA repair"/>
    <property type="evidence" value="ECO:0007669"/>
    <property type="project" value="TreeGrafter"/>
</dbReference>
<dbReference type="Gene3D" id="3.40.50.1000">
    <property type="entry name" value="HAD superfamily/HAD-like"/>
    <property type="match status" value="1"/>
</dbReference>
<proteinExistence type="predicted"/>
<dbReference type="InterPro" id="IPR036412">
    <property type="entry name" value="HAD-like_sf"/>
</dbReference>
<dbReference type="SUPFAM" id="SSF56784">
    <property type="entry name" value="HAD-like"/>
    <property type="match status" value="1"/>
</dbReference>
<dbReference type="InterPro" id="IPR041492">
    <property type="entry name" value="HAD_2"/>
</dbReference>
<dbReference type="InterPro" id="IPR050155">
    <property type="entry name" value="HAD-like_hydrolase_sf"/>
</dbReference>
<dbReference type="PANTHER" id="PTHR43434">
    <property type="entry name" value="PHOSPHOGLYCOLATE PHOSPHATASE"/>
    <property type="match status" value="1"/>
</dbReference>
<gene>
    <name evidence="1" type="ORF">ENM60_05300</name>
</gene>
<accession>A0A7J3XZR2</accession>
<dbReference type="AlphaFoldDB" id="A0A7J3XZR2"/>
<sequence length="235" mass="27199">MWSRMPGLKLFISDYDLTLVDSLLDFYEAFATSLREFGGGPVSFESFYEHFKSDRLNELLPRGVNPSLFWHFFRSNYSSRSTRPYDFAGEFLRLLKSIGVKVLVVTGRFTPSTSIREDLRRFGLDEYVDEVYTAYDIPVLNGVEEHVFDKTWLIKWLLERYGVEPCEAVYIGDYTSDLESALKAGVRFVGVSREHERRRVLEEKGARVFSDLIGVFTYLYTSLTLEQPCNGRQAP</sequence>
<comment type="caution">
    <text evidence="1">The sequence shown here is derived from an EMBL/GenBank/DDBJ whole genome shotgun (WGS) entry which is preliminary data.</text>
</comment>
<dbReference type="PANTHER" id="PTHR43434:SF1">
    <property type="entry name" value="PHOSPHOGLYCOLATE PHOSPHATASE"/>
    <property type="match status" value="1"/>
</dbReference>
<protein>
    <submittedName>
        <fullName evidence="1">HAD family hydrolase</fullName>
    </submittedName>
</protein>
<evidence type="ECO:0000313" key="1">
    <source>
        <dbReference type="EMBL" id="HHP68182.1"/>
    </source>
</evidence>
<organism evidence="1">
    <name type="scientific">Thermogladius calderae</name>
    <dbReference type="NCBI Taxonomy" id="1200300"/>
    <lineage>
        <taxon>Archaea</taxon>
        <taxon>Thermoproteota</taxon>
        <taxon>Thermoprotei</taxon>
        <taxon>Desulfurococcales</taxon>
        <taxon>Desulfurococcaceae</taxon>
        <taxon>Thermogladius</taxon>
    </lineage>
</organism>